<comment type="subcellular location">
    <subcellularLocation>
        <location evidence="1 9">Bacterial flagellum basal body</location>
    </subcellularLocation>
    <subcellularLocation>
        <location evidence="2">Cell membrane</location>
        <topology evidence="2">Multi-pass membrane protein</topology>
    </subcellularLocation>
</comment>
<dbReference type="InterPro" id="IPR013556">
    <property type="entry name" value="Flag_M-ring_C"/>
</dbReference>
<dbReference type="NCBIfam" id="TIGR00206">
    <property type="entry name" value="fliF"/>
    <property type="match status" value="1"/>
</dbReference>
<evidence type="ECO:0000256" key="1">
    <source>
        <dbReference type="ARBA" id="ARBA00004117"/>
    </source>
</evidence>
<feature type="domain" description="Flagellar M-ring C-terminal" evidence="12">
    <location>
        <begin position="243"/>
        <end position="378"/>
    </location>
</feature>
<evidence type="ECO:0000259" key="12">
    <source>
        <dbReference type="Pfam" id="PF08345"/>
    </source>
</evidence>
<gene>
    <name evidence="13" type="primary">fliF</name>
    <name evidence="13" type="ORF">CFter6_2917</name>
</gene>
<dbReference type="GO" id="GO:0003774">
    <property type="term" value="F:cytoskeletal motor activity"/>
    <property type="evidence" value="ECO:0007669"/>
    <property type="project" value="InterPro"/>
</dbReference>
<dbReference type="EMBL" id="CP013232">
    <property type="protein sequence ID" value="AMO95583.1"/>
    <property type="molecule type" value="Genomic_DNA"/>
</dbReference>
<dbReference type="Pfam" id="PF08345">
    <property type="entry name" value="YscJ_FliF_C"/>
    <property type="match status" value="1"/>
</dbReference>
<feature type="transmembrane region" description="Helical" evidence="10">
    <location>
        <begin position="426"/>
        <end position="445"/>
    </location>
</feature>
<dbReference type="GO" id="GO:0009431">
    <property type="term" value="C:bacterial-type flagellum basal body, MS ring"/>
    <property type="evidence" value="ECO:0007669"/>
    <property type="project" value="InterPro"/>
</dbReference>
<comment type="function">
    <text evidence="9">The M ring may be actively involved in energy transduction.</text>
</comment>
<evidence type="ECO:0000256" key="2">
    <source>
        <dbReference type="ARBA" id="ARBA00004651"/>
    </source>
</evidence>
<dbReference type="GO" id="GO:0071973">
    <property type="term" value="P:bacterial-type flagellum-dependent cell motility"/>
    <property type="evidence" value="ECO:0007669"/>
    <property type="project" value="InterPro"/>
</dbReference>
<name>A0A127PCZ5_9BURK</name>
<evidence type="ECO:0000256" key="3">
    <source>
        <dbReference type="ARBA" id="ARBA00007971"/>
    </source>
</evidence>
<dbReference type="InterPro" id="IPR045851">
    <property type="entry name" value="AMP-bd_C_sf"/>
</dbReference>
<feature type="transmembrane region" description="Helical" evidence="10">
    <location>
        <begin position="12"/>
        <end position="35"/>
    </location>
</feature>
<dbReference type="RefSeq" id="WP_061540369.1">
    <property type="nucleotide sequence ID" value="NZ_CP013232.1"/>
</dbReference>
<dbReference type="PATRIC" id="fig|158899.10.peg.2914"/>
<evidence type="ECO:0000256" key="4">
    <source>
        <dbReference type="ARBA" id="ARBA00022475"/>
    </source>
</evidence>
<dbReference type="AlphaFoldDB" id="A0A127PCZ5"/>
<dbReference type="PANTHER" id="PTHR30046">
    <property type="entry name" value="FLAGELLAR M-RING PROTEIN"/>
    <property type="match status" value="1"/>
</dbReference>
<evidence type="ECO:0000313" key="14">
    <source>
        <dbReference type="Proteomes" id="UP000072421"/>
    </source>
</evidence>
<keyword evidence="13" id="KW-0282">Flagellum</keyword>
<evidence type="ECO:0000259" key="11">
    <source>
        <dbReference type="Pfam" id="PF01514"/>
    </source>
</evidence>
<evidence type="ECO:0000256" key="8">
    <source>
        <dbReference type="ARBA" id="ARBA00023143"/>
    </source>
</evidence>
<reference evidence="13 14" key="1">
    <citation type="submission" date="2015-11" db="EMBL/GenBank/DDBJ databases">
        <title>Exploring the genomic traits of fungus-feeding bacterial genus Collimonas.</title>
        <authorList>
            <person name="Song C."/>
            <person name="Schmidt R."/>
            <person name="de Jager V."/>
            <person name="Krzyzanowska D."/>
            <person name="Jongedijk E."/>
            <person name="Cankar K."/>
            <person name="Beekwilder J."/>
            <person name="van Veen A."/>
            <person name="de Boer W."/>
            <person name="van Veen J.A."/>
            <person name="Garbeva P."/>
        </authorList>
    </citation>
    <scope>NUCLEOTIDE SEQUENCE [LARGE SCALE GENOMIC DNA]</scope>
    <source>
        <strain evidence="13 14">Ter6</strain>
    </source>
</reference>
<dbReference type="InterPro" id="IPR006182">
    <property type="entry name" value="FliF_N_dom"/>
</dbReference>
<evidence type="ECO:0000256" key="10">
    <source>
        <dbReference type="SAM" id="Phobius"/>
    </source>
</evidence>
<dbReference type="InterPro" id="IPR000067">
    <property type="entry name" value="FlgMring_FliF"/>
</dbReference>
<keyword evidence="8 9" id="KW-0975">Bacterial flagellum</keyword>
<keyword evidence="13" id="KW-0966">Cell projection</keyword>
<dbReference type="PRINTS" id="PR01009">
    <property type="entry name" value="FLGMRINGFLIF"/>
</dbReference>
<evidence type="ECO:0000256" key="7">
    <source>
        <dbReference type="ARBA" id="ARBA00023136"/>
    </source>
</evidence>
<keyword evidence="6 10" id="KW-1133">Transmembrane helix</keyword>
<protein>
    <recommendedName>
        <fullName evidence="9">Flagellar M-ring protein</fullName>
    </recommendedName>
</protein>
<comment type="similarity">
    <text evidence="3 9">Belongs to the FliF family.</text>
</comment>
<dbReference type="PIRSF" id="PIRSF004862">
    <property type="entry name" value="FliF"/>
    <property type="match status" value="1"/>
</dbReference>
<evidence type="ECO:0000256" key="5">
    <source>
        <dbReference type="ARBA" id="ARBA00022692"/>
    </source>
</evidence>
<sequence>MIDAFWKTLGRSARIGLVTGVLLILAFLAFGIWSLRTEYQVLFSDLAPQDAAAMVAELDRMKVPYKLGDNGASILVDKESVHQTRLKLMSKELPLHGTVGFELFNNTDFGMTEFAQKINYQRALQGEITRTILSLSEIQAARVHLALPEEGLFKRSNNAPTAAITLTMKEGKILRSEQVSGIQRLVSSAVPGIAVADVTIVDQHGVALTHMARGEGGADTTSSRLELKKETENYLSHKANEVLERTFGAGQALASVDVILNMDQVRTTTEDVVSPPGRNGQTPTGVVVREREVMRDGGAPLDNKFSSGASGGSQREIEYSVGRRVEQVVAVPGSIRRIQVVAVVPKSLDEAQVERIKNVVAAAVGASRERGDTVVVQPLNSFGAGDALAGNHIGADERDAHGDSDRAVVPVNAGIASIVSDKTNQLVLLLALLLVAAGVFGIAGWSGRRKTGPAATSLSEEQREAVLLQIRAWMQEPSATTGAPAKGQT</sequence>
<evidence type="ECO:0000256" key="6">
    <source>
        <dbReference type="ARBA" id="ARBA00022989"/>
    </source>
</evidence>
<organism evidence="13">
    <name type="scientific">Collimonas fungivorans</name>
    <dbReference type="NCBI Taxonomy" id="158899"/>
    <lineage>
        <taxon>Bacteria</taxon>
        <taxon>Pseudomonadati</taxon>
        <taxon>Pseudomonadota</taxon>
        <taxon>Betaproteobacteria</taxon>
        <taxon>Burkholderiales</taxon>
        <taxon>Oxalobacteraceae</taxon>
        <taxon>Collimonas</taxon>
    </lineage>
</organism>
<feature type="domain" description="Flagellar M-ring N-terminal" evidence="11">
    <location>
        <begin position="36"/>
        <end position="209"/>
    </location>
</feature>
<keyword evidence="13" id="KW-0969">Cilium</keyword>
<dbReference type="Gene3D" id="3.30.300.30">
    <property type="match status" value="1"/>
</dbReference>
<accession>A0A127PCZ5</accession>
<proteinExistence type="inferred from homology"/>
<dbReference type="GO" id="GO:0005886">
    <property type="term" value="C:plasma membrane"/>
    <property type="evidence" value="ECO:0007669"/>
    <property type="project" value="UniProtKB-SubCell"/>
</dbReference>
<evidence type="ECO:0000256" key="9">
    <source>
        <dbReference type="PIRNR" id="PIRNR004862"/>
    </source>
</evidence>
<dbReference type="PANTHER" id="PTHR30046:SF0">
    <property type="entry name" value="FLAGELLAR M-RING PROTEIN"/>
    <property type="match status" value="1"/>
</dbReference>
<dbReference type="Pfam" id="PF01514">
    <property type="entry name" value="YscJ_FliF"/>
    <property type="match status" value="1"/>
</dbReference>
<keyword evidence="4" id="KW-1003">Cell membrane</keyword>
<evidence type="ECO:0000313" key="13">
    <source>
        <dbReference type="EMBL" id="AMO95583.1"/>
    </source>
</evidence>
<keyword evidence="7 10" id="KW-0472">Membrane</keyword>
<dbReference type="InterPro" id="IPR043427">
    <property type="entry name" value="YscJ/FliF"/>
</dbReference>
<keyword evidence="5 10" id="KW-0812">Transmembrane</keyword>
<dbReference type="Proteomes" id="UP000072421">
    <property type="component" value="Chromosome"/>
</dbReference>